<evidence type="ECO:0000256" key="6">
    <source>
        <dbReference type="SAM" id="Phobius"/>
    </source>
</evidence>
<evidence type="ECO:0000256" key="1">
    <source>
        <dbReference type="ARBA" id="ARBA00004141"/>
    </source>
</evidence>
<dbReference type="Pfam" id="PF02096">
    <property type="entry name" value="60KD_IMP"/>
    <property type="match status" value="1"/>
</dbReference>
<comment type="similarity">
    <text evidence="5">Belongs to the OXA1/ALB3/YidC family.</text>
</comment>
<evidence type="ECO:0000256" key="2">
    <source>
        <dbReference type="ARBA" id="ARBA00022692"/>
    </source>
</evidence>
<feature type="transmembrane region" description="Helical" evidence="6">
    <location>
        <begin position="210"/>
        <end position="228"/>
    </location>
</feature>
<feature type="transmembrane region" description="Helical" evidence="6">
    <location>
        <begin position="188"/>
        <end position="204"/>
    </location>
</feature>
<keyword evidence="2 5" id="KW-0812">Transmembrane</keyword>
<protein>
    <recommendedName>
        <fullName evidence="7">Membrane insertase YidC/Oxa/ALB C-terminal domain-containing protein</fullName>
    </recommendedName>
</protein>
<evidence type="ECO:0000259" key="7">
    <source>
        <dbReference type="Pfam" id="PF02096"/>
    </source>
</evidence>
<dbReference type="InterPro" id="IPR028055">
    <property type="entry name" value="YidC/Oxa/ALB_C"/>
</dbReference>
<reference evidence="8 9" key="1">
    <citation type="journal article" date="2016" name="Nat. Commun.">
        <title>Thousands of microbial genomes shed light on interconnected biogeochemical processes in an aquifer system.</title>
        <authorList>
            <person name="Anantharaman K."/>
            <person name="Brown C.T."/>
            <person name="Hug L.A."/>
            <person name="Sharon I."/>
            <person name="Castelle C.J."/>
            <person name="Probst A.J."/>
            <person name="Thomas B.C."/>
            <person name="Singh A."/>
            <person name="Wilkins M.J."/>
            <person name="Karaoz U."/>
            <person name="Brodie E.L."/>
            <person name="Williams K.H."/>
            <person name="Hubbard S.S."/>
            <person name="Banfield J.F."/>
        </authorList>
    </citation>
    <scope>NUCLEOTIDE SEQUENCE [LARGE SCALE GENOMIC DNA]</scope>
</reference>
<gene>
    <name evidence="8" type="ORF">A3J50_00870</name>
</gene>
<feature type="transmembrane region" description="Helical" evidence="6">
    <location>
        <begin position="102"/>
        <end position="123"/>
    </location>
</feature>
<organism evidence="8 9">
    <name type="scientific">Candidatus Woykebacteria bacterium RIFCSPHIGHO2_02_FULL_43_16b</name>
    <dbReference type="NCBI Taxonomy" id="1802601"/>
    <lineage>
        <taxon>Bacteria</taxon>
        <taxon>Candidatus Woykeibacteriota</taxon>
    </lineage>
</organism>
<feature type="transmembrane region" description="Helical" evidence="6">
    <location>
        <begin position="34"/>
        <end position="53"/>
    </location>
</feature>
<proteinExistence type="inferred from homology"/>
<feature type="domain" description="Membrane insertase YidC/Oxa/ALB C-terminal" evidence="7">
    <location>
        <begin position="34"/>
        <end position="226"/>
    </location>
</feature>
<dbReference type="GO" id="GO:0005886">
    <property type="term" value="C:plasma membrane"/>
    <property type="evidence" value="ECO:0007669"/>
    <property type="project" value="TreeGrafter"/>
</dbReference>
<dbReference type="InterPro" id="IPR001708">
    <property type="entry name" value="YidC/ALB3/OXA1/COX18"/>
</dbReference>
<feature type="transmembrane region" description="Helical" evidence="6">
    <location>
        <begin position="143"/>
        <end position="167"/>
    </location>
</feature>
<keyword evidence="4 6" id="KW-0472">Membrane</keyword>
<keyword evidence="3 6" id="KW-1133">Transmembrane helix</keyword>
<evidence type="ECO:0000313" key="8">
    <source>
        <dbReference type="EMBL" id="OGY28537.1"/>
    </source>
</evidence>
<evidence type="ECO:0000313" key="9">
    <source>
        <dbReference type="Proteomes" id="UP000177821"/>
    </source>
</evidence>
<sequence>MIEPIYFIWQEVLYRPIYNLFIFVYNFTPGPNVGWAVISLAILIRVLFLNSTFRGFRTDAVIEDIEPYLEKIEEEEKHDPKEKRRRITELLKGKDINLYHEFYVIFAQVVFLIVLYSVFQYGFSKEGMRELYSWVKVPSSIHSNFFGFDLAHPNALLSLVASLTLFIQLVWEYNSKLNIVRIRFSEKWFPLLLAIFTYILLVILPSAKALFILVSVLFSILLKVIIVVSKATGSQNQSLPEVKSV</sequence>
<comment type="caution">
    <text evidence="8">The sequence shown here is derived from an EMBL/GenBank/DDBJ whole genome shotgun (WGS) entry which is preliminary data.</text>
</comment>
<dbReference type="EMBL" id="MHCX01000049">
    <property type="protein sequence ID" value="OGY28537.1"/>
    <property type="molecule type" value="Genomic_DNA"/>
</dbReference>
<dbReference type="PANTHER" id="PTHR12428:SF65">
    <property type="entry name" value="CYTOCHROME C OXIDASE ASSEMBLY PROTEIN COX18, MITOCHONDRIAL"/>
    <property type="match status" value="1"/>
</dbReference>
<dbReference type="Proteomes" id="UP000177821">
    <property type="component" value="Unassembled WGS sequence"/>
</dbReference>
<name>A0A1G1WMV0_9BACT</name>
<evidence type="ECO:0000256" key="4">
    <source>
        <dbReference type="ARBA" id="ARBA00023136"/>
    </source>
</evidence>
<dbReference type="GO" id="GO:0032977">
    <property type="term" value="F:membrane insertase activity"/>
    <property type="evidence" value="ECO:0007669"/>
    <property type="project" value="InterPro"/>
</dbReference>
<dbReference type="PANTHER" id="PTHR12428">
    <property type="entry name" value="OXA1"/>
    <property type="match status" value="1"/>
</dbReference>
<dbReference type="GO" id="GO:0051205">
    <property type="term" value="P:protein insertion into membrane"/>
    <property type="evidence" value="ECO:0007669"/>
    <property type="project" value="TreeGrafter"/>
</dbReference>
<evidence type="ECO:0000256" key="5">
    <source>
        <dbReference type="RuleBase" id="RU003945"/>
    </source>
</evidence>
<dbReference type="AlphaFoldDB" id="A0A1G1WMV0"/>
<accession>A0A1G1WMV0</accession>
<evidence type="ECO:0000256" key="3">
    <source>
        <dbReference type="ARBA" id="ARBA00022989"/>
    </source>
</evidence>
<comment type="subcellular location">
    <subcellularLocation>
        <location evidence="1 5">Membrane</location>
        <topology evidence="1 5">Multi-pass membrane protein</topology>
    </subcellularLocation>
</comment>